<sequence length="539" mass="58316">MFVQKDAFPGQDTEVRPAPSEIPGPAPVREQAAREIRLDSRETVQTPTAVVFLTEDRAYKLRRAVNHGFVDYRYRRARLIACEDEVRLNRRLAPDVYLGVADIRDETGALRDHMVVMRRLPADRRLSALMTADVSGELRGLAQRLVAFHEGCETTPESTRTGGLCALEALWLEAMDGLAPFRGRILDAATVDEIGRLALRYLTGRGPLLAERQAAGRVRDGHGDLLADDIYCLNDGPRVLNCVNVDPALRAGDVLGDAASLAMDLERLGDATAARTFLDAYREFSGETHPTSLEDLYIAYRAVVRAKTACVRDHQGDPAAADEARRLTDIALRHLRRGRPRLVLVGGLPGTGKSTLASHLVSGEDDWVLLSSAAVRGEPVGAGATAPESDSTSASDSAGTEPAAGCYGADATEHSYVEVLTRARHALERGRSVVIDASWSSRRVRARAAELAAECDADLMQLRCVVPPRVAVARIADRATVPIALGSTVDRSGPVNALAPDEWIYLDMATRTDPWPDAHDIDTSAPVEHAVTAAHLLIS</sequence>
<dbReference type="PANTHER" id="PTHR43883">
    <property type="entry name" value="SLR0207 PROTEIN"/>
    <property type="match status" value="1"/>
</dbReference>
<keyword evidence="3" id="KW-1185">Reference proteome</keyword>
<dbReference type="InterPro" id="IPR027417">
    <property type="entry name" value="P-loop_NTPase"/>
</dbReference>
<accession>A0A1S1Q8L1</accession>
<dbReference type="Gene3D" id="3.40.50.300">
    <property type="entry name" value="P-loop containing nucleotide triphosphate hydrolases"/>
    <property type="match status" value="1"/>
</dbReference>
<dbReference type="SUPFAM" id="SSF52540">
    <property type="entry name" value="P-loop containing nucleoside triphosphate hydrolases"/>
    <property type="match status" value="1"/>
</dbReference>
<dbReference type="RefSeq" id="WP_071063448.1">
    <property type="nucleotide sequence ID" value="NZ_MAXA01000212.1"/>
</dbReference>
<feature type="region of interest" description="Disordered" evidence="1">
    <location>
        <begin position="379"/>
        <end position="405"/>
    </location>
</feature>
<proteinExistence type="predicted"/>
<dbReference type="InterPro" id="IPR011009">
    <property type="entry name" value="Kinase-like_dom_sf"/>
</dbReference>
<dbReference type="EMBL" id="MAXA01000212">
    <property type="protein sequence ID" value="OHV28544.1"/>
    <property type="molecule type" value="Genomic_DNA"/>
</dbReference>
<dbReference type="PANTHER" id="PTHR43883:SF1">
    <property type="entry name" value="GLUCONOKINASE"/>
    <property type="match status" value="1"/>
</dbReference>
<organism evidence="2 3">
    <name type="scientific">Parafrankia soli</name>
    <dbReference type="NCBI Taxonomy" id="2599596"/>
    <lineage>
        <taxon>Bacteria</taxon>
        <taxon>Bacillati</taxon>
        <taxon>Actinomycetota</taxon>
        <taxon>Actinomycetes</taxon>
        <taxon>Frankiales</taxon>
        <taxon>Frankiaceae</taxon>
        <taxon>Parafrankia</taxon>
    </lineage>
</organism>
<dbReference type="OrthoDB" id="9810277at2"/>
<dbReference type="AlphaFoldDB" id="A0A1S1Q8L1"/>
<feature type="region of interest" description="Disordered" evidence="1">
    <location>
        <begin position="1"/>
        <end position="28"/>
    </location>
</feature>
<evidence type="ECO:0000313" key="2">
    <source>
        <dbReference type="EMBL" id="OHV28544.1"/>
    </source>
</evidence>
<feature type="compositionally biased region" description="Low complexity" evidence="1">
    <location>
        <begin position="384"/>
        <end position="398"/>
    </location>
</feature>
<dbReference type="InterPro" id="IPR052732">
    <property type="entry name" value="Cell-binding_unc_protein"/>
</dbReference>
<name>A0A1S1Q8L1_9ACTN</name>
<evidence type="ECO:0000256" key="1">
    <source>
        <dbReference type="SAM" id="MobiDB-lite"/>
    </source>
</evidence>
<dbReference type="Pfam" id="PF13671">
    <property type="entry name" value="AAA_33"/>
    <property type="match status" value="1"/>
</dbReference>
<protein>
    <recommendedName>
        <fullName evidence="4">Gluconate kinase</fullName>
    </recommendedName>
</protein>
<dbReference type="SUPFAM" id="SSF56112">
    <property type="entry name" value="Protein kinase-like (PK-like)"/>
    <property type="match status" value="1"/>
</dbReference>
<evidence type="ECO:0000313" key="3">
    <source>
        <dbReference type="Proteomes" id="UP000179769"/>
    </source>
</evidence>
<gene>
    <name evidence="2" type="ORF">BBK14_18125</name>
</gene>
<comment type="caution">
    <text evidence="2">The sequence shown here is derived from an EMBL/GenBank/DDBJ whole genome shotgun (WGS) entry which is preliminary data.</text>
</comment>
<reference evidence="3" key="1">
    <citation type="submission" date="2016-07" db="EMBL/GenBank/DDBJ databases">
        <title>Frankia sp. NRRL B-16219 Genome sequencing.</title>
        <authorList>
            <person name="Ghodhbane-Gtari F."/>
            <person name="Swanson E."/>
            <person name="Gueddou A."/>
            <person name="Louati M."/>
            <person name="Nouioui I."/>
            <person name="Hezbri K."/>
            <person name="Abebe-Akele F."/>
            <person name="Simpson S."/>
            <person name="Morris K."/>
            <person name="Thomas K."/>
            <person name="Gtari M."/>
            <person name="Tisa L.S."/>
        </authorList>
    </citation>
    <scope>NUCLEOTIDE SEQUENCE [LARGE SCALE GENOMIC DNA]</scope>
    <source>
        <strain evidence="3">NRRL B-16219</strain>
    </source>
</reference>
<dbReference type="Proteomes" id="UP000179769">
    <property type="component" value="Unassembled WGS sequence"/>
</dbReference>
<evidence type="ECO:0008006" key="4">
    <source>
        <dbReference type="Google" id="ProtNLM"/>
    </source>
</evidence>